<dbReference type="InterPro" id="IPR006073">
    <property type="entry name" value="GTP-bd"/>
</dbReference>
<evidence type="ECO:0000256" key="2">
    <source>
        <dbReference type="ARBA" id="ARBA00022723"/>
    </source>
</evidence>
<keyword evidence="2" id="KW-0479">Metal-binding</keyword>
<dbReference type="PROSITE" id="PS51880">
    <property type="entry name" value="TGS"/>
    <property type="match status" value="1"/>
</dbReference>
<dbReference type="InterPro" id="IPR012676">
    <property type="entry name" value="TGS-like"/>
</dbReference>
<dbReference type="RefSeq" id="WP_011393954.1">
    <property type="nucleotide sequence ID" value="NZ_DF238840.1"/>
</dbReference>
<sequence>MPLTCGIIGLPLVGKTTLFNLLTQAEAETSAFAGRTKTNIRTAPIPDARLDFLAALYHPRKVTPATLEIIDVPGLTRGAGAAFLAAVREVDALIHVVRAFRNDSIIHVEGNLNPVRDLETINAELLLADLQLVETRLERIAASKKIKPEMQAEREALEHCRQALEAEKPLLEAGLTEEEWQTLRHMGFLTTKPMIIVVNIDEDQLRSGHYAGEEEVKAYAQPKGLPILTLCAELEAEIARLEPGDREDFLREMGITEPGIDRLARAIYHRLGLISFLTAGEDEVRAWTIQAGTNARAAAGKIHSDIERGFIRAEVVNFADLERCGNMNKVKEQGLARLEGKDYIVQDGDIINFRFNV</sequence>
<keyword evidence="4 5" id="KW-0067">ATP-binding</keyword>
<dbReference type="InterPro" id="IPR013029">
    <property type="entry name" value="YchF_C"/>
</dbReference>
<dbReference type="SUPFAM" id="SSF52540">
    <property type="entry name" value="P-loop containing nucleoside triphosphate hydrolases"/>
    <property type="match status" value="1"/>
</dbReference>
<gene>
    <name evidence="5" type="primary">ychF</name>
    <name evidence="7" type="ORF">MTY_1050</name>
</gene>
<dbReference type="PRINTS" id="PR00326">
    <property type="entry name" value="GTP1OBG"/>
</dbReference>
<dbReference type="Proteomes" id="UP000063718">
    <property type="component" value="Unassembled WGS sequence"/>
</dbReference>
<reference evidence="7" key="1">
    <citation type="journal article" date="2014" name="Gene">
        <title>Genome-guided analysis of transformation efficiency and carbon dioxide assimilation by Moorella thermoacetica Y72.</title>
        <authorList>
            <person name="Tsukahara K."/>
            <person name="Kita A."/>
            <person name="Nakashimada Y."/>
            <person name="Hoshino T."/>
            <person name="Murakami K."/>
        </authorList>
    </citation>
    <scope>NUCLEOTIDE SEQUENCE [LARGE SCALE GENOMIC DNA]</scope>
    <source>
        <strain evidence="7">Y72</strain>
    </source>
</reference>
<dbReference type="InterPro" id="IPR004095">
    <property type="entry name" value="TGS"/>
</dbReference>
<dbReference type="InterPro" id="IPR027417">
    <property type="entry name" value="P-loop_NTPase"/>
</dbReference>
<keyword evidence="3 5" id="KW-0547">Nucleotide-binding</keyword>
<dbReference type="SUPFAM" id="SSF81271">
    <property type="entry name" value="TGS-like"/>
    <property type="match status" value="1"/>
</dbReference>
<dbReference type="GO" id="GO:0043023">
    <property type="term" value="F:ribosomal large subunit binding"/>
    <property type="evidence" value="ECO:0007669"/>
    <property type="project" value="UniProtKB-UniRule"/>
</dbReference>
<dbReference type="InterPro" id="IPR023192">
    <property type="entry name" value="TGS-like_dom_sf"/>
</dbReference>
<dbReference type="GO" id="GO:0016887">
    <property type="term" value="F:ATP hydrolysis activity"/>
    <property type="evidence" value="ECO:0007669"/>
    <property type="project" value="UniProtKB-UniRule"/>
</dbReference>
<dbReference type="HAMAP" id="MF_00944">
    <property type="entry name" value="YchF_OLA1_ATPase"/>
    <property type="match status" value="1"/>
</dbReference>
<protein>
    <recommendedName>
        <fullName evidence="5">Ribosome-binding ATPase YchF</fullName>
    </recommendedName>
</protein>
<dbReference type="GO" id="GO:0005737">
    <property type="term" value="C:cytoplasm"/>
    <property type="evidence" value="ECO:0007669"/>
    <property type="project" value="TreeGrafter"/>
</dbReference>
<evidence type="ECO:0000256" key="1">
    <source>
        <dbReference type="ARBA" id="ARBA00001946"/>
    </source>
</evidence>
<name>A0A0S6U9N1_NEOTH</name>
<dbReference type="InterPro" id="IPR004396">
    <property type="entry name" value="ATPase_YchF/OLA1"/>
</dbReference>
<dbReference type="PIRSF" id="PIRSF006641">
    <property type="entry name" value="CHP00092"/>
    <property type="match status" value="1"/>
</dbReference>
<dbReference type="GO" id="GO:0005524">
    <property type="term" value="F:ATP binding"/>
    <property type="evidence" value="ECO:0007669"/>
    <property type="project" value="UniProtKB-UniRule"/>
</dbReference>
<comment type="caution">
    <text evidence="5">Lacks conserved residue(s) required for the propagation of feature annotation.</text>
</comment>
<evidence type="ECO:0000256" key="5">
    <source>
        <dbReference type="HAMAP-Rule" id="MF_00944"/>
    </source>
</evidence>
<evidence type="ECO:0000259" key="6">
    <source>
        <dbReference type="PROSITE" id="PS51880"/>
    </source>
</evidence>
<evidence type="ECO:0000256" key="3">
    <source>
        <dbReference type="ARBA" id="ARBA00022741"/>
    </source>
</evidence>
<dbReference type="GO" id="GO:0005525">
    <property type="term" value="F:GTP binding"/>
    <property type="evidence" value="ECO:0007669"/>
    <property type="project" value="InterPro"/>
</dbReference>
<dbReference type="PANTHER" id="PTHR23305">
    <property type="entry name" value="OBG GTPASE FAMILY"/>
    <property type="match status" value="1"/>
</dbReference>
<dbReference type="GeneID" id="45618513"/>
<dbReference type="Gene3D" id="3.40.50.300">
    <property type="entry name" value="P-loop containing nucleotide triphosphate hydrolases"/>
    <property type="match status" value="1"/>
</dbReference>
<dbReference type="NCBIfam" id="TIGR00092">
    <property type="entry name" value="redox-regulated ATPase YchF"/>
    <property type="match status" value="1"/>
</dbReference>
<dbReference type="GO" id="GO:0046872">
    <property type="term" value="F:metal ion binding"/>
    <property type="evidence" value="ECO:0007669"/>
    <property type="project" value="UniProtKB-KW"/>
</dbReference>
<evidence type="ECO:0000313" key="7">
    <source>
        <dbReference type="EMBL" id="GAF25714.1"/>
    </source>
</evidence>
<dbReference type="Gene3D" id="3.10.20.30">
    <property type="match status" value="1"/>
</dbReference>
<organism evidence="7">
    <name type="scientific">Moorella thermoacetica Y72</name>
    <dbReference type="NCBI Taxonomy" id="1325331"/>
    <lineage>
        <taxon>Bacteria</taxon>
        <taxon>Bacillati</taxon>
        <taxon>Bacillota</taxon>
        <taxon>Clostridia</taxon>
        <taxon>Neomoorellales</taxon>
        <taxon>Neomoorellaceae</taxon>
        <taxon>Neomoorella</taxon>
    </lineage>
</organism>
<evidence type="ECO:0000256" key="4">
    <source>
        <dbReference type="ARBA" id="ARBA00022840"/>
    </source>
</evidence>
<dbReference type="FunFam" id="3.10.20.30:FF:000001">
    <property type="entry name" value="Ribosome-binding ATPase YchF"/>
    <property type="match status" value="1"/>
</dbReference>
<dbReference type="EMBL" id="DF238840">
    <property type="protein sequence ID" value="GAF25714.1"/>
    <property type="molecule type" value="Genomic_DNA"/>
</dbReference>
<comment type="similarity">
    <text evidence="5">Belongs to the TRAFAC class OBG-HflX-like GTPase superfamily. OBG GTPase family. YchF/OLA1 subfamily.</text>
</comment>
<dbReference type="InterPro" id="IPR012675">
    <property type="entry name" value="Beta-grasp_dom_sf"/>
</dbReference>
<dbReference type="CDD" id="cd04867">
    <property type="entry name" value="TGS_YchF_OLA1"/>
    <property type="match status" value="1"/>
</dbReference>
<feature type="domain" description="TGS" evidence="6">
    <location>
        <begin position="272"/>
        <end position="355"/>
    </location>
</feature>
<proteinExistence type="inferred from homology"/>
<dbReference type="AlphaFoldDB" id="A0A0S6U9N1"/>
<accession>A0A0S6U9N1</accession>
<dbReference type="Gene3D" id="1.10.150.300">
    <property type="entry name" value="TGS-like domain"/>
    <property type="match status" value="1"/>
</dbReference>
<dbReference type="Pfam" id="PF06071">
    <property type="entry name" value="YchF-GTPase_C"/>
    <property type="match status" value="1"/>
</dbReference>
<dbReference type="FunFam" id="1.10.150.300:FF:000001">
    <property type="entry name" value="Ribosome-binding ATPase YchF"/>
    <property type="match status" value="1"/>
</dbReference>
<comment type="cofactor">
    <cofactor evidence="1">
        <name>Mg(2+)</name>
        <dbReference type="ChEBI" id="CHEBI:18420"/>
    </cofactor>
</comment>
<dbReference type="PANTHER" id="PTHR23305:SF18">
    <property type="entry name" value="OBG-TYPE G DOMAIN-CONTAINING PROTEIN"/>
    <property type="match status" value="1"/>
</dbReference>
<comment type="function">
    <text evidence="5">ATPase that binds to both the 70S ribosome and the 50S ribosomal subunit in a nucleotide-independent manner.</text>
</comment>
<dbReference type="Pfam" id="PF01926">
    <property type="entry name" value="MMR_HSR1"/>
    <property type="match status" value="1"/>
</dbReference>